<dbReference type="SUPFAM" id="SSF52540">
    <property type="entry name" value="P-loop containing nucleoside triphosphate hydrolases"/>
    <property type="match status" value="1"/>
</dbReference>
<dbReference type="CDD" id="cd00156">
    <property type="entry name" value="REC"/>
    <property type="match status" value="1"/>
</dbReference>
<dbReference type="InterPro" id="IPR050625">
    <property type="entry name" value="ParA/MinD_ATPase"/>
</dbReference>
<dbReference type="GO" id="GO:0005829">
    <property type="term" value="C:cytosol"/>
    <property type="evidence" value="ECO:0007669"/>
    <property type="project" value="TreeGrafter"/>
</dbReference>
<sequence>GAQALSLTNEVEPEAVLVSVEEPMARALQTIEALCGVLSHVPVIAYSSRTDAESVRRVVRAGASDYLTKPFKPNEPAQSILATLRQLERKRADEDGQSAQPIAPGIVITVYGAKGGIGKTTIASNLATALAKVTGGSVALADMDTQFGDIAISMDIPVEKTIVELGQRADELDRELIQDYLIPHESQVQVLPAPFEPSEWQTITPAQMEKIIAVLAQTHDFVVLDTAATFNDIVDVALDKANIVLLVTSMDI</sequence>
<reference evidence="2" key="1">
    <citation type="journal article" date="2014" name="Front. Microbiol.">
        <title>High frequency of phylogenetically diverse reductive dehalogenase-homologous genes in deep subseafloor sedimentary metagenomes.</title>
        <authorList>
            <person name="Kawai M."/>
            <person name="Futagami T."/>
            <person name="Toyoda A."/>
            <person name="Takaki Y."/>
            <person name="Nishi S."/>
            <person name="Hori S."/>
            <person name="Arai W."/>
            <person name="Tsubouchi T."/>
            <person name="Morono Y."/>
            <person name="Uchiyama I."/>
            <person name="Ito T."/>
            <person name="Fujiyama A."/>
            <person name="Inagaki F."/>
            <person name="Takami H."/>
        </authorList>
    </citation>
    <scope>NUCLEOTIDE SEQUENCE</scope>
    <source>
        <strain evidence="2">Expedition CK06-06</strain>
    </source>
</reference>
<dbReference type="InterPro" id="IPR027417">
    <property type="entry name" value="P-loop_NTPase"/>
</dbReference>
<evidence type="ECO:0000259" key="1">
    <source>
        <dbReference type="PROSITE" id="PS50110"/>
    </source>
</evidence>
<evidence type="ECO:0000313" key="2">
    <source>
        <dbReference type="EMBL" id="GAG37251.1"/>
    </source>
</evidence>
<dbReference type="Gene3D" id="3.40.50.300">
    <property type="entry name" value="P-loop containing nucleotide triphosphate hydrolases"/>
    <property type="match status" value="1"/>
</dbReference>
<dbReference type="PANTHER" id="PTHR43384">
    <property type="entry name" value="SEPTUM SITE-DETERMINING PROTEIN MIND HOMOLOG, CHLOROPLASTIC-RELATED"/>
    <property type="match status" value="1"/>
</dbReference>
<comment type="caution">
    <text evidence="2">The sequence shown here is derived from an EMBL/GenBank/DDBJ whole genome shotgun (WGS) entry which is preliminary data.</text>
</comment>
<organism evidence="2">
    <name type="scientific">marine sediment metagenome</name>
    <dbReference type="NCBI Taxonomy" id="412755"/>
    <lineage>
        <taxon>unclassified sequences</taxon>
        <taxon>metagenomes</taxon>
        <taxon>ecological metagenomes</taxon>
    </lineage>
</organism>
<dbReference type="PANTHER" id="PTHR43384:SF13">
    <property type="entry name" value="SLR0110 PROTEIN"/>
    <property type="match status" value="1"/>
</dbReference>
<dbReference type="Pfam" id="PF00072">
    <property type="entry name" value="Response_reg"/>
    <property type="match status" value="1"/>
</dbReference>
<dbReference type="InterPro" id="IPR001789">
    <property type="entry name" value="Sig_transdc_resp-reg_receiver"/>
</dbReference>
<dbReference type="EMBL" id="BARS01041902">
    <property type="protein sequence ID" value="GAG37251.1"/>
    <property type="molecule type" value="Genomic_DNA"/>
</dbReference>
<dbReference type="GO" id="GO:0009898">
    <property type="term" value="C:cytoplasmic side of plasma membrane"/>
    <property type="evidence" value="ECO:0007669"/>
    <property type="project" value="TreeGrafter"/>
</dbReference>
<accession>X0YKD5</accession>
<dbReference type="PROSITE" id="PS50110">
    <property type="entry name" value="RESPONSE_REGULATORY"/>
    <property type="match status" value="1"/>
</dbReference>
<dbReference type="GO" id="GO:0000160">
    <property type="term" value="P:phosphorelay signal transduction system"/>
    <property type="evidence" value="ECO:0007669"/>
    <property type="project" value="InterPro"/>
</dbReference>
<gene>
    <name evidence="2" type="ORF">S01H1_63644</name>
</gene>
<dbReference type="Pfam" id="PF13614">
    <property type="entry name" value="AAA_31"/>
    <property type="match status" value="1"/>
</dbReference>
<dbReference type="GO" id="GO:0051782">
    <property type="term" value="P:negative regulation of cell division"/>
    <property type="evidence" value="ECO:0007669"/>
    <property type="project" value="TreeGrafter"/>
</dbReference>
<proteinExistence type="predicted"/>
<feature type="domain" description="Response regulatory" evidence="1">
    <location>
        <begin position="1"/>
        <end position="84"/>
    </location>
</feature>
<dbReference type="GO" id="GO:0005524">
    <property type="term" value="F:ATP binding"/>
    <property type="evidence" value="ECO:0007669"/>
    <property type="project" value="TreeGrafter"/>
</dbReference>
<dbReference type="SUPFAM" id="SSF52172">
    <property type="entry name" value="CheY-like"/>
    <property type="match status" value="1"/>
</dbReference>
<dbReference type="AlphaFoldDB" id="X0YKD5"/>
<dbReference type="InterPro" id="IPR011006">
    <property type="entry name" value="CheY-like_superfamily"/>
</dbReference>
<dbReference type="InterPro" id="IPR025669">
    <property type="entry name" value="AAA_dom"/>
</dbReference>
<feature type="non-terminal residue" evidence="2">
    <location>
        <position position="1"/>
    </location>
</feature>
<name>X0YKD5_9ZZZZ</name>
<dbReference type="Gene3D" id="3.40.50.2300">
    <property type="match status" value="1"/>
</dbReference>
<protein>
    <recommendedName>
        <fullName evidence="1">Response regulatory domain-containing protein</fullName>
    </recommendedName>
</protein>
<feature type="non-terminal residue" evidence="2">
    <location>
        <position position="252"/>
    </location>
</feature>
<dbReference type="GO" id="GO:0016887">
    <property type="term" value="F:ATP hydrolysis activity"/>
    <property type="evidence" value="ECO:0007669"/>
    <property type="project" value="TreeGrafter"/>
</dbReference>